<accession>A0AAV3SBS8</accession>
<dbReference type="PIRSF" id="PIRSF030218">
    <property type="entry name" value="Mannosyltr_MA4085_prd"/>
    <property type="match status" value="1"/>
</dbReference>
<dbReference type="Pfam" id="PF13231">
    <property type="entry name" value="PMT_2"/>
    <property type="match status" value="1"/>
</dbReference>
<evidence type="ECO:0000256" key="1">
    <source>
        <dbReference type="SAM" id="Phobius"/>
    </source>
</evidence>
<feature type="transmembrane region" description="Helical" evidence="1">
    <location>
        <begin position="226"/>
        <end position="251"/>
    </location>
</feature>
<dbReference type="PANTHER" id="PTHR41710">
    <property type="entry name" value="GLYCOSYL TRANSFERASE, FAMILY 39"/>
    <property type="match status" value="1"/>
</dbReference>
<evidence type="ECO:0000313" key="4">
    <source>
        <dbReference type="Proteomes" id="UP001500837"/>
    </source>
</evidence>
<feature type="transmembrane region" description="Helical" evidence="1">
    <location>
        <begin position="300"/>
        <end position="320"/>
    </location>
</feature>
<feature type="transmembrane region" description="Helical" evidence="1">
    <location>
        <begin position="356"/>
        <end position="379"/>
    </location>
</feature>
<keyword evidence="1" id="KW-0812">Transmembrane</keyword>
<dbReference type="EMBL" id="BAAABL010000087">
    <property type="protein sequence ID" value="GAA0312454.1"/>
    <property type="molecule type" value="Genomic_DNA"/>
</dbReference>
<gene>
    <name evidence="3" type="ORF">GCM10009066_27120</name>
</gene>
<evidence type="ECO:0000259" key="2">
    <source>
        <dbReference type="Pfam" id="PF13231"/>
    </source>
</evidence>
<feature type="transmembrane region" description="Helical" evidence="1">
    <location>
        <begin position="111"/>
        <end position="129"/>
    </location>
</feature>
<dbReference type="NCBIfam" id="TIGR03663">
    <property type="entry name" value="flippase activity-associated protein Agl23"/>
    <property type="match status" value="1"/>
</dbReference>
<dbReference type="AlphaFoldDB" id="A0AAV3SBS8"/>
<comment type="caution">
    <text evidence="3">The sequence shown here is derived from an EMBL/GenBank/DDBJ whole genome shotgun (WGS) entry which is preliminary data.</text>
</comment>
<organism evidence="3 4">
    <name type="scientific">Halarchaeum salinum</name>
    <dbReference type="NCBI Taxonomy" id="489912"/>
    <lineage>
        <taxon>Archaea</taxon>
        <taxon>Methanobacteriati</taxon>
        <taxon>Methanobacteriota</taxon>
        <taxon>Stenosarchaea group</taxon>
        <taxon>Halobacteria</taxon>
        <taxon>Halobacteriales</taxon>
        <taxon>Halobacteriaceae</taxon>
    </lineage>
</organism>
<dbReference type="PANTHER" id="PTHR41710:SF2">
    <property type="entry name" value="GLYCOSYL TRANSFERASE FAMILY 39_83 DOMAIN-CONTAINING PROTEIN"/>
    <property type="match status" value="1"/>
</dbReference>
<proteinExistence type="predicted"/>
<sequence length="587" mass="63215">MDPRLRRFSRPLPVLLAVSALALAARLVALGARVAHQDEGRVADWILHYMTVGQWQYRPIIHGPFLPHVNGVVFSWFGATDFTMRLVVAVGGGLLPLAAYLYRDRLRDDEVIAFGLLLAASPALLYYSRFMRNDLLVAACMMAALGCWSRAHATRRVRYVIAGTLPFALAFTMKENALLYPVAWLGAGVLVIDRHLLAAALSDRGFVASVAGTVERWGRAVEARTAGAFLLSLAAALLCFLVVVVAFYAPIPEVYGVFGSPGSFVHVIETATVDTWHAFVDTWAHTGMSSHSTVDFLGRLLKILGLTATVTCTFALVGFVRERYGRGGTRNLVEFCFYWGAASIFGYAVVTDILAGWLATHVVAPLALPAAVGLAWVYRVGKRGYASGDRIAFRLAAAVLLVSAAGVGGTAVYTSYAAPQDGETNPLVQYAQPAGQMKPTLAEIETVAETNDGIDVMFYGEEFYNANDLEEPPTLNIGSGGYQGWFARLPLPWYFDRYGARVGSTTEQDVLADRQPPVVIALEGTADDVRASIDTSAYTERTYQGYQSGRPLVFFVRDDASAGEVNATSMAGAANVGSTTNASTASA</sequence>
<reference evidence="3 4" key="1">
    <citation type="journal article" date="2019" name="Int. J. Syst. Evol. Microbiol.">
        <title>The Global Catalogue of Microorganisms (GCM) 10K type strain sequencing project: providing services to taxonomists for standard genome sequencing and annotation.</title>
        <authorList>
            <consortium name="The Broad Institute Genomics Platform"/>
            <consortium name="The Broad Institute Genome Sequencing Center for Infectious Disease"/>
            <person name="Wu L."/>
            <person name="Ma J."/>
        </authorList>
    </citation>
    <scope>NUCLEOTIDE SEQUENCE [LARGE SCALE GENOMIC DNA]</scope>
    <source>
        <strain evidence="3 4">JCM 16330</strain>
    </source>
</reference>
<dbReference type="InterPro" id="IPR016950">
    <property type="entry name" value="Manno-Trfase_MA4085_prd"/>
</dbReference>
<dbReference type="RefSeq" id="WP_211312794.1">
    <property type="nucleotide sequence ID" value="NZ_BAAABL010000087.1"/>
</dbReference>
<keyword evidence="4" id="KW-1185">Reference proteome</keyword>
<feature type="domain" description="Glycosyltransferase RgtA/B/C/D-like" evidence="2">
    <location>
        <begin position="62"/>
        <end position="198"/>
    </location>
</feature>
<evidence type="ECO:0000313" key="3">
    <source>
        <dbReference type="EMBL" id="GAA0312454.1"/>
    </source>
</evidence>
<keyword evidence="1" id="KW-0472">Membrane</keyword>
<dbReference type="InterPro" id="IPR038731">
    <property type="entry name" value="RgtA/B/C-like"/>
</dbReference>
<feature type="transmembrane region" description="Helical" evidence="1">
    <location>
        <begin position="332"/>
        <end position="350"/>
    </location>
</feature>
<dbReference type="Proteomes" id="UP001500837">
    <property type="component" value="Unassembled WGS sequence"/>
</dbReference>
<dbReference type="InterPro" id="IPR019962">
    <property type="entry name" value="CHP03663"/>
</dbReference>
<feature type="transmembrane region" description="Helical" evidence="1">
    <location>
        <begin position="135"/>
        <end position="151"/>
    </location>
</feature>
<keyword evidence="1" id="KW-1133">Transmembrane helix</keyword>
<protein>
    <submittedName>
        <fullName evidence="3">TIGR03663 family protein</fullName>
    </submittedName>
</protein>
<feature type="transmembrane region" description="Helical" evidence="1">
    <location>
        <begin position="391"/>
        <end position="416"/>
    </location>
</feature>
<feature type="transmembrane region" description="Helical" evidence="1">
    <location>
        <begin position="82"/>
        <end position="102"/>
    </location>
</feature>
<name>A0AAV3SBS8_9EURY</name>